<protein>
    <recommendedName>
        <fullName evidence="1">OLD protein-like TOPRIM domain-containing protein</fullName>
    </recommendedName>
</protein>
<accession>A0ABN6IAU0</accession>
<reference evidence="2 3" key="1">
    <citation type="submission" date="2021-07" db="EMBL/GenBank/DDBJ databases">
        <title>Complete genome sequence of nontuberculous Mycobacterium sp. TY59.</title>
        <authorList>
            <person name="Fukushima K."/>
        </authorList>
    </citation>
    <scope>NUCLEOTIDE SEQUENCE [LARGE SCALE GENOMIC DNA]</scope>
    <source>
        <strain evidence="2 3">TY59</strain>
    </source>
</reference>
<dbReference type="InterPro" id="IPR034139">
    <property type="entry name" value="TOPRIM_OLD"/>
</dbReference>
<keyword evidence="3" id="KW-1185">Reference proteome</keyword>
<gene>
    <name evidence="2" type="ORF">MTY59_06170</name>
</gene>
<evidence type="ECO:0000313" key="3">
    <source>
        <dbReference type="Proteomes" id="UP000826012"/>
    </source>
</evidence>
<dbReference type="EMBL" id="AP024828">
    <property type="protein sequence ID" value="BCZ20762.1"/>
    <property type="molecule type" value="Genomic_DNA"/>
</dbReference>
<organism evidence="2 3">
    <name type="scientific">Mycobacterium senriense</name>
    <dbReference type="NCBI Taxonomy" id="2775496"/>
    <lineage>
        <taxon>Bacteria</taxon>
        <taxon>Bacillati</taxon>
        <taxon>Actinomycetota</taxon>
        <taxon>Actinomycetes</taxon>
        <taxon>Mycobacteriales</taxon>
        <taxon>Mycobacteriaceae</taxon>
        <taxon>Mycobacterium</taxon>
        <taxon>Mycobacterium avium complex (MAC)</taxon>
    </lineage>
</organism>
<evidence type="ECO:0000313" key="2">
    <source>
        <dbReference type="EMBL" id="BCZ20762.1"/>
    </source>
</evidence>
<sequence>MNILGRSGVACDAYQPSTGLDSSQVRNMERYLDAIRSNLLFAKSVILVEGDAEEILIPTLVREVLGVGIDELGISLINIRSTGFQNVAALFHNSRIKRRCSILTDSDTAVIDTDPVSGDDERLKRFREQAKRSAAAGARRMEVLSEFIADNPWLATFYAAHTFEVDLISAGNSTLVSSVVSDVYTDPGTRASAQSAIESGDVAVFGRRVLQMANAMGKGWFAILLGGKVDHTTVIPQYILSALHFAHPRLNVESAYNILKYRLQKFELTESDSQDARDELVECAESFRRREIELADIKIATQRLIPSDSVNTFLEMYCSCE</sequence>
<dbReference type="Pfam" id="PF20469">
    <property type="entry name" value="OLD-like_TOPRIM"/>
    <property type="match status" value="1"/>
</dbReference>
<feature type="domain" description="OLD protein-like TOPRIM" evidence="1">
    <location>
        <begin position="40"/>
        <end position="107"/>
    </location>
</feature>
<evidence type="ECO:0000259" key="1">
    <source>
        <dbReference type="Pfam" id="PF20469"/>
    </source>
</evidence>
<proteinExistence type="predicted"/>
<dbReference type="CDD" id="cd01026">
    <property type="entry name" value="TOPRIM_OLD"/>
    <property type="match status" value="1"/>
</dbReference>
<dbReference type="Proteomes" id="UP000826012">
    <property type="component" value="Chromosome"/>
</dbReference>
<name>A0ABN6IAU0_9MYCO</name>